<proteinExistence type="predicted"/>
<dbReference type="EMBL" id="FOFU01000015">
    <property type="protein sequence ID" value="SEQ89835.1"/>
    <property type="molecule type" value="Genomic_DNA"/>
</dbReference>
<organism evidence="2 3">
    <name type="scientific">Treponema bryantii</name>
    <dbReference type="NCBI Taxonomy" id="163"/>
    <lineage>
        <taxon>Bacteria</taxon>
        <taxon>Pseudomonadati</taxon>
        <taxon>Spirochaetota</taxon>
        <taxon>Spirochaetia</taxon>
        <taxon>Spirochaetales</taxon>
        <taxon>Treponemataceae</taxon>
        <taxon>Treponema</taxon>
    </lineage>
</organism>
<gene>
    <name evidence="2" type="ORF">SAMN04487977_1158</name>
</gene>
<dbReference type="RefSeq" id="WP_074645656.1">
    <property type="nucleotide sequence ID" value="NZ_FOFU01000015.1"/>
</dbReference>
<keyword evidence="1" id="KW-0812">Transmembrane</keyword>
<name>A0A1H9JTI3_9SPIR</name>
<keyword evidence="1" id="KW-0472">Membrane</keyword>
<evidence type="ECO:0000313" key="2">
    <source>
        <dbReference type="EMBL" id="SEQ89835.1"/>
    </source>
</evidence>
<accession>A0A1H9JTI3</accession>
<dbReference type="AlphaFoldDB" id="A0A1H9JTI3"/>
<dbReference type="OrthoDB" id="359231at2"/>
<keyword evidence="1" id="KW-1133">Transmembrane helix</keyword>
<dbReference type="Proteomes" id="UP000182360">
    <property type="component" value="Unassembled WGS sequence"/>
</dbReference>
<evidence type="ECO:0000256" key="1">
    <source>
        <dbReference type="SAM" id="Phobius"/>
    </source>
</evidence>
<keyword evidence="3" id="KW-1185">Reference proteome</keyword>
<sequence length="333" mass="38348">MKHNKGFSSLEFIVTLFFLSLILIALGIFLRVSDLTISKRTQDKSDKEQIDNILNSIFEEIKKDHTSNVDSKTDPVWKYNDTNIDGFDISIKSLSGLINLNYVPKEILVNTTLVSAFDSPESIEKIKNLIEENGMINSYEEISDLISEEKFNENFTLHGYLNFNVADEIPLAFIGNNITNSYFGDELANKRKSLRNNKQFIQSETEFKMLCGIHYDDITPYINLNPTLNINFMSEEVLKSFLTYPQFKLSNALQKANTIISLRDSKEITQEELISILGISKNHELYYYIGSKTWFWQIHITGKNTSCNVILARDPEEGTLGEPKFYLIEKKWI</sequence>
<reference evidence="2 3" key="1">
    <citation type="submission" date="2016-10" db="EMBL/GenBank/DDBJ databases">
        <authorList>
            <person name="de Groot N.N."/>
        </authorList>
    </citation>
    <scope>NUCLEOTIDE SEQUENCE [LARGE SCALE GENOMIC DNA]</scope>
    <source>
        <strain evidence="2 3">B25</strain>
    </source>
</reference>
<evidence type="ECO:0000313" key="3">
    <source>
        <dbReference type="Proteomes" id="UP000182360"/>
    </source>
</evidence>
<protein>
    <submittedName>
        <fullName evidence="2">Uncharacterized protein</fullName>
    </submittedName>
</protein>
<feature type="transmembrane region" description="Helical" evidence="1">
    <location>
        <begin position="12"/>
        <end position="30"/>
    </location>
</feature>